<dbReference type="PANTHER" id="PTHR13754:SF13">
    <property type="entry name" value="METALLO-BETA-LACTAMASE SUPERFAMILY PROTEIN (AFU_ORTHOLOGUE AFUA_3G07630)"/>
    <property type="match status" value="1"/>
</dbReference>
<dbReference type="AlphaFoldDB" id="A0A8H8RP00"/>
<dbReference type="GO" id="GO:0016740">
    <property type="term" value="F:transferase activity"/>
    <property type="evidence" value="ECO:0007669"/>
    <property type="project" value="TreeGrafter"/>
</dbReference>
<name>A0A8H8RP00_9HELO</name>
<evidence type="ECO:0000313" key="2">
    <source>
        <dbReference type="Proteomes" id="UP000462212"/>
    </source>
</evidence>
<dbReference type="SUPFAM" id="SSF56281">
    <property type="entry name" value="Metallo-hydrolase/oxidoreductase"/>
    <property type="match status" value="1"/>
</dbReference>
<dbReference type="OrthoDB" id="3549953at2759"/>
<protein>
    <submittedName>
        <fullName evidence="1">Uncharacterized protein</fullName>
    </submittedName>
</protein>
<proteinExistence type="predicted"/>
<dbReference type="EMBL" id="QGMJ01000245">
    <property type="protein sequence ID" value="TVY39104.1"/>
    <property type="molecule type" value="Genomic_DNA"/>
</dbReference>
<dbReference type="InterPro" id="IPR052926">
    <property type="entry name" value="Metallo-beta-lactamase_dom"/>
</dbReference>
<dbReference type="InterPro" id="IPR041712">
    <property type="entry name" value="DHPS-like_MBL-fold"/>
</dbReference>
<comment type="caution">
    <text evidence="1">The sequence shown here is derived from an EMBL/GenBank/DDBJ whole genome shotgun (WGS) entry which is preliminary data.</text>
</comment>
<reference evidence="1 2" key="1">
    <citation type="submission" date="2018-05" db="EMBL/GenBank/DDBJ databases">
        <title>Genome sequencing and assembly of the regulated plant pathogen Lachnellula willkommii and related sister species for the development of diagnostic species identification markers.</title>
        <authorList>
            <person name="Giroux E."/>
            <person name="Bilodeau G."/>
        </authorList>
    </citation>
    <scope>NUCLEOTIDE SEQUENCE [LARGE SCALE GENOMIC DNA]</scope>
    <source>
        <strain evidence="1 2">CBS 197.66</strain>
    </source>
</reference>
<evidence type="ECO:0000313" key="1">
    <source>
        <dbReference type="EMBL" id="TVY39104.1"/>
    </source>
</evidence>
<dbReference type="CDD" id="cd07713">
    <property type="entry name" value="DHPS-like_MBL-fold"/>
    <property type="match status" value="1"/>
</dbReference>
<dbReference type="PANTHER" id="PTHR13754">
    <property type="entry name" value="METALLO-BETA-LACTAMASE SUPERFAMILY PROTEIN"/>
    <property type="match status" value="1"/>
</dbReference>
<accession>A0A8H8RP00</accession>
<dbReference type="Proteomes" id="UP000462212">
    <property type="component" value="Unassembled WGS sequence"/>
</dbReference>
<dbReference type="InterPro" id="IPR036866">
    <property type="entry name" value="RibonucZ/Hydroxyglut_hydro"/>
</dbReference>
<organism evidence="1 2">
    <name type="scientific">Lachnellula subtilissima</name>
    <dbReference type="NCBI Taxonomy" id="602034"/>
    <lineage>
        <taxon>Eukaryota</taxon>
        <taxon>Fungi</taxon>
        <taxon>Dikarya</taxon>
        <taxon>Ascomycota</taxon>
        <taxon>Pezizomycotina</taxon>
        <taxon>Leotiomycetes</taxon>
        <taxon>Helotiales</taxon>
        <taxon>Lachnaceae</taxon>
        <taxon>Lachnellula</taxon>
    </lineage>
</organism>
<sequence length="285" mass="31242">MSSSLVEVDSLEAIVIINNEVDSMSWISPNTVNVSGRFRDMMMSQSNSFAAGEDSIKFMPMEAMCCGAHGLSVLVTATKGGVNSSVLFNTGPEEAAWERNAKRLGTDISSVDVIQLSHWHRDQSDGMLKVIKMISEAMKTNSVYKPFLVDLHPDRPEYRGFMIGNNPVSFPADPTFAEIEGLGAIVLKQSAAYTFLDDMFLISGFIPSSALYETGLKGGIRQDTNKGWEKDEEMADERFLMCNMKGKGIVMFTGCSHRGVVNASRNAVDLLRGTVHCMLLMVAIT</sequence>
<gene>
    <name evidence="1" type="ORF">LSUB1_G001886</name>
</gene>
<dbReference type="Gene3D" id="3.60.15.10">
    <property type="entry name" value="Ribonuclease Z/Hydroxyacylglutathione hydrolase-like"/>
    <property type="match status" value="1"/>
</dbReference>
<keyword evidence="2" id="KW-1185">Reference proteome</keyword>